<feature type="transmembrane region" description="Helical" evidence="12">
    <location>
        <begin position="245"/>
        <end position="268"/>
    </location>
</feature>
<evidence type="ECO:0000256" key="12">
    <source>
        <dbReference type="RuleBase" id="RU363112"/>
    </source>
</evidence>
<dbReference type="EMBL" id="JAAGWQ010000169">
    <property type="protein sequence ID" value="KAF5662063.1"/>
    <property type="molecule type" value="Genomic_DNA"/>
</dbReference>
<dbReference type="GO" id="GO:0000009">
    <property type="term" value="F:alpha-1,6-mannosyltransferase activity"/>
    <property type="evidence" value="ECO:0007669"/>
    <property type="project" value="InterPro"/>
</dbReference>
<keyword evidence="15" id="KW-1185">Reference proteome</keyword>
<dbReference type="PANTHER" id="PTHR12468:SF2">
    <property type="entry name" value="GPI MANNOSYLTRANSFERASE 2"/>
    <property type="match status" value="1"/>
</dbReference>
<evidence type="ECO:0000256" key="11">
    <source>
        <dbReference type="ARBA" id="ARBA00023136"/>
    </source>
</evidence>
<keyword evidence="6 12" id="KW-0328">Glycosyltransferase</keyword>
<evidence type="ECO:0000313" key="15">
    <source>
        <dbReference type="Proteomes" id="UP000567885"/>
    </source>
</evidence>
<dbReference type="GO" id="GO:0006506">
    <property type="term" value="P:GPI anchor biosynthetic process"/>
    <property type="evidence" value="ECO:0007669"/>
    <property type="project" value="UniProtKB-UniPathway"/>
</dbReference>
<evidence type="ECO:0000256" key="1">
    <source>
        <dbReference type="ARBA" id="ARBA00004477"/>
    </source>
</evidence>
<gene>
    <name evidence="14" type="ORF">FHETE_8168</name>
</gene>
<evidence type="ECO:0000256" key="10">
    <source>
        <dbReference type="ARBA" id="ARBA00022989"/>
    </source>
</evidence>
<feature type="transmembrane region" description="Helical" evidence="12">
    <location>
        <begin position="405"/>
        <end position="423"/>
    </location>
</feature>
<feature type="transmembrane region" description="Helical" evidence="12">
    <location>
        <begin position="114"/>
        <end position="132"/>
    </location>
</feature>
<feature type="transmembrane region" description="Helical" evidence="12">
    <location>
        <begin position="12"/>
        <end position="32"/>
    </location>
</feature>
<organism evidence="14 15">
    <name type="scientific">Fusarium heterosporum</name>
    <dbReference type="NCBI Taxonomy" id="42747"/>
    <lineage>
        <taxon>Eukaryota</taxon>
        <taxon>Fungi</taxon>
        <taxon>Dikarya</taxon>
        <taxon>Ascomycota</taxon>
        <taxon>Pezizomycotina</taxon>
        <taxon>Sordariomycetes</taxon>
        <taxon>Hypocreomycetidae</taxon>
        <taxon>Hypocreales</taxon>
        <taxon>Nectriaceae</taxon>
        <taxon>Fusarium</taxon>
        <taxon>Fusarium heterosporum species complex</taxon>
    </lineage>
</organism>
<accession>A0A8H5T331</accession>
<keyword evidence="7 12" id="KW-0808">Transferase</keyword>
<dbReference type="GO" id="GO:0004376">
    <property type="term" value="F:GPI mannosyltransferase activity"/>
    <property type="evidence" value="ECO:0007669"/>
    <property type="project" value="InterPro"/>
</dbReference>
<keyword evidence="9 12" id="KW-0256">Endoplasmic reticulum</keyword>
<evidence type="ECO:0000256" key="3">
    <source>
        <dbReference type="ARBA" id="ARBA00008698"/>
    </source>
</evidence>
<comment type="caution">
    <text evidence="14">The sequence shown here is derived from an EMBL/GenBank/DDBJ whole genome shotgun (WGS) entry which is preliminary data.</text>
</comment>
<sequence length="599" mass="66026">MSLLNHESHPIASLTAAFTAWKGLLLAIALGASVGPDYDTSTSLFFDVVHGAATPVPALATRLTRWDALYFMHDAVKGKVYEQEWAFGIGMPAAVRSISGLGLGLSQIHAWEPLVAIAISHISHLVAVLALYQLTIVICNDRRLAYLAAIVHILSPAGLFLSAPYAESPFSCLSFVGNLLFAVGLKSSPDSVIRNAAIIGAGLSYGVSCTLRSNGLFGGVLFAVEAVKNLLALLDGFTFSKILRLIAPIVGGILVAVGFVAPQVLAWLRYCSGQSIDRDQRPWCGRHIPSIYTFVQKEYWNVGFLRYWTPNQIPLFLLAAPMLTILIKSGTEIMREPSRGLRAMVPGSDKQCRLLVRTLAVMQTLLAVLAITNYHVQIISRLSSGYPVWYWWVASCLMDKQRQSLGYGVVVFITIITALRQIFTLPPTSLDRLLHTSYTKFHTLHGNLTTFHNPDTAMMVSSENIDNISFGETNMFIDDEHDPVLIKFKELKELARKSYERRAAIKPLHDSTHSDVSSPSSDDQCSVSSSTSEETACSAPGSKETTPIKSESNRMIGWQISPQTKWDERIPAFSQPIPTTEWLGRPWRDGCHPCVHRQQ</sequence>
<feature type="compositionally biased region" description="Low complexity" evidence="13">
    <location>
        <begin position="514"/>
        <end position="540"/>
    </location>
</feature>
<dbReference type="Pfam" id="PF04188">
    <property type="entry name" value="Mannosyl_trans2"/>
    <property type="match status" value="1"/>
</dbReference>
<reference evidence="14 15" key="1">
    <citation type="submission" date="2020-05" db="EMBL/GenBank/DDBJ databases">
        <title>Identification and distribution of gene clusters putatively required for synthesis of sphingolipid metabolism inhibitors in phylogenetically diverse species of the filamentous fungus Fusarium.</title>
        <authorList>
            <person name="Kim H.-S."/>
            <person name="Busman M."/>
            <person name="Brown D.W."/>
            <person name="Divon H."/>
            <person name="Uhlig S."/>
            <person name="Proctor R.H."/>
        </authorList>
    </citation>
    <scope>NUCLEOTIDE SEQUENCE [LARGE SCALE GENOMIC DNA]</scope>
    <source>
        <strain evidence="14 15">NRRL 20693</strain>
    </source>
</reference>
<evidence type="ECO:0000256" key="7">
    <source>
        <dbReference type="ARBA" id="ARBA00022679"/>
    </source>
</evidence>
<dbReference type="EC" id="2.4.1.-" evidence="12"/>
<dbReference type="Proteomes" id="UP000567885">
    <property type="component" value="Unassembled WGS sequence"/>
</dbReference>
<comment type="similarity">
    <text evidence="3 12">Belongs to the PIGV family.</text>
</comment>
<comment type="subcellular location">
    <subcellularLocation>
        <location evidence="1 12">Endoplasmic reticulum membrane</location>
        <topology evidence="1 12">Multi-pass membrane protein</topology>
    </subcellularLocation>
</comment>
<comment type="function">
    <text evidence="12">Mannosyltransferase involved in glycosylphosphatidylinositol-anchor biosynthesis.</text>
</comment>
<feature type="transmembrane region" description="Helical" evidence="12">
    <location>
        <begin position="144"/>
        <end position="162"/>
    </location>
</feature>
<evidence type="ECO:0000256" key="13">
    <source>
        <dbReference type="SAM" id="MobiDB-lite"/>
    </source>
</evidence>
<dbReference type="PANTHER" id="PTHR12468">
    <property type="entry name" value="GPI MANNOSYLTRANSFERASE 2"/>
    <property type="match status" value="1"/>
</dbReference>
<dbReference type="AlphaFoldDB" id="A0A8H5T331"/>
<evidence type="ECO:0000256" key="6">
    <source>
        <dbReference type="ARBA" id="ARBA00022676"/>
    </source>
</evidence>
<dbReference type="OrthoDB" id="10252502at2759"/>
<evidence type="ECO:0000256" key="2">
    <source>
        <dbReference type="ARBA" id="ARBA00004687"/>
    </source>
</evidence>
<dbReference type="GO" id="GO:0031501">
    <property type="term" value="C:mannosyltransferase complex"/>
    <property type="evidence" value="ECO:0007669"/>
    <property type="project" value="TreeGrafter"/>
</dbReference>
<evidence type="ECO:0000313" key="14">
    <source>
        <dbReference type="EMBL" id="KAF5662063.1"/>
    </source>
</evidence>
<feature type="region of interest" description="Disordered" evidence="13">
    <location>
        <begin position="506"/>
        <end position="555"/>
    </location>
</feature>
<evidence type="ECO:0000256" key="5">
    <source>
        <dbReference type="ARBA" id="ARBA00022502"/>
    </source>
</evidence>
<proteinExistence type="inferred from homology"/>
<protein>
    <recommendedName>
        <fullName evidence="4 12">GPI mannosyltransferase 2</fullName>
        <ecNumber evidence="12">2.4.1.-</ecNumber>
    </recommendedName>
</protein>
<evidence type="ECO:0000256" key="4">
    <source>
        <dbReference type="ARBA" id="ARBA00013795"/>
    </source>
</evidence>
<dbReference type="InterPro" id="IPR007315">
    <property type="entry name" value="PIG-V/Gpi18"/>
</dbReference>
<comment type="caution">
    <text evidence="12">Lacks conserved residue(s) required for the propagation of feature annotation.</text>
</comment>
<keyword evidence="10 12" id="KW-1133">Transmembrane helix</keyword>
<evidence type="ECO:0000256" key="9">
    <source>
        <dbReference type="ARBA" id="ARBA00022824"/>
    </source>
</evidence>
<name>A0A8H5T331_FUSHE</name>
<evidence type="ECO:0000256" key="8">
    <source>
        <dbReference type="ARBA" id="ARBA00022692"/>
    </source>
</evidence>
<keyword evidence="11 12" id="KW-0472">Membrane</keyword>
<dbReference type="GO" id="GO:0005789">
    <property type="term" value="C:endoplasmic reticulum membrane"/>
    <property type="evidence" value="ECO:0007669"/>
    <property type="project" value="UniProtKB-SubCell"/>
</dbReference>
<dbReference type="UniPathway" id="UPA00196"/>
<keyword evidence="5 12" id="KW-0337">GPI-anchor biosynthesis</keyword>
<comment type="pathway">
    <text evidence="2 12">Glycolipid biosynthesis; glycosylphosphatidylinositol-anchor biosynthesis.</text>
</comment>
<keyword evidence="8 12" id="KW-0812">Transmembrane</keyword>